<dbReference type="PANTHER" id="PTHR11929">
    <property type="entry name" value="ALPHA- 1,3 -FUCOSYLTRANSFERASE"/>
    <property type="match status" value="1"/>
</dbReference>
<dbReference type="InterPro" id="IPR038577">
    <property type="entry name" value="GT10-like_C_sf"/>
</dbReference>
<dbReference type="GO" id="GO:0016020">
    <property type="term" value="C:membrane"/>
    <property type="evidence" value="ECO:0007669"/>
    <property type="project" value="InterPro"/>
</dbReference>
<dbReference type="RefSeq" id="WP_102721377.1">
    <property type="nucleotide sequence ID" value="NZ_CACRSS010000002.1"/>
</dbReference>
<sequence length="360" mass="42065">MGLYNAHQFEKQGMKVKIGFMQGAEEWQIDGFLCRFRKIDPSILELEIDRDNADFLIAFPWLYTSSKEMYLQFLQDSIGKITIMDVYGEALAPDLNLFDYHIGFDSADHGGRVLEMPFLSSYRVQADQLPLENVADALNRKSGFCNYIYSHGEGHPYRIQLFSRLSEYKKINSIGKHLNNTPCSVPRESDDWLKGSILLKNPYKFSFACENAWYRGYSTEKIITSFLARSIPIYWGNPLIEEDYNPRAFINCHRYSSLDEVVAEIKRIDEDDESWLAMMAEPKRLPWQIERAQEKEARLKAALIEIFTSPVEQVRRRGNGFCVNNYRDFFIRNLSGRKKTPREKLEAGLKKWNKKLFHRS</sequence>
<dbReference type="GO" id="GO:0008417">
    <property type="term" value="F:fucosyltransferase activity"/>
    <property type="evidence" value="ECO:0007669"/>
    <property type="project" value="InterPro"/>
</dbReference>
<feature type="domain" description="Fucosyltransferase C-terminal" evidence="4">
    <location>
        <begin position="140"/>
        <end position="277"/>
    </location>
</feature>
<dbReference type="EMBL" id="CACRSS010000002">
    <property type="protein sequence ID" value="VYS82686.1"/>
    <property type="molecule type" value="Genomic_DNA"/>
</dbReference>
<dbReference type="OrthoDB" id="9791032at2"/>
<proteinExistence type="inferred from homology"/>
<comment type="similarity">
    <text evidence="1">Belongs to the glycosyltransferase 10 family.</text>
</comment>
<dbReference type="InterPro" id="IPR001503">
    <property type="entry name" value="Glyco_trans_10"/>
</dbReference>
<evidence type="ECO:0000313" key="5">
    <source>
        <dbReference type="EMBL" id="VYS82686.1"/>
    </source>
</evidence>
<dbReference type="AlphaFoldDB" id="A0A6N2RPK9"/>
<keyword evidence="2 5" id="KW-0328">Glycosyltransferase</keyword>
<evidence type="ECO:0000256" key="2">
    <source>
        <dbReference type="ARBA" id="ARBA00022676"/>
    </source>
</evidence>
<gene>
    <name evidence="5" type="ORF">AMLFYP55_01734</name>
</gene>
<evidence type="ECO:0000259" key="4">
    <source>
        <dbReference type="Pfam" id="PF00852"/>
    </source>
</evidence>
<dbReference type="InterPro" id="IPR055270">
    <property type="entry name" value="Glyco_tran_10_C"/>
</dbReference>
<organism evidence="5">
    <name type="scientific">Akkermansia muciniphila</name>
    <dbReference type="NCBI Taxonomy" id="239935"/>
    <lineage>
        <taxon>Bacteria</taxon>
        <taxon>Pseudomonadati</taxon>
        <taxon>Verrucomicrobiota</taxon>
        <taxon>Verrucomicrobiia</taxon>
        <taxon>Verrucomicrobiales</taxon>
        <taxon>Akkermansiaceae</taxon>
        <taxon>Akkermansia</taxon>
    </lineage>
</organism>
<keyword evidence="3 5" id="KW-0808">Transferase</keyword>
<dbReference type="Gene3D" id="3.40.50.11660">
    <property type="entry name" value="Glycosyl transferase family 10, C-terminal domain"/>
    <property type="match status" value="1"/>
</dbReference>
<dbReference type="PANTHER" id="PTHR11929:SF194">
    <property type="entry name" value="ALPHA-(1,3)-FUCOSYLTRANSFERASE 10"/>
    <property type="match status" value="1"/>
</dbReference>
<evidence type="ECO:0000256" key="3">
    <source>
        <dbReference type="ARBA" id="ARBA00022679"/>
    </source>
</evidence>
<reference evidence="5" key="1">
    <citation type="submission" date="2019-11" db="EMBL/GenBank/DDBJ databases">
        <authorList>
            <person name="Feng L."/>
        </authorList>
    </citation>
    <scope>NUCLEOTIDE SEQUENCE</scope>
    <source>
        <strain evidence="5">AMuciniphilaLFYP55</strain>
    </source>
</reference>
<protein>
    <submittedName>
        <fullName evidence="5">Glycosyltransferase family 10 (Fucosyltransferase)</fullName>
    </submittedName>
</protein>
<accession>A0A6N2RPK9</accession>
<dbReference type="SUPFAM" id="SSF53756">
    <property type="entry name" value="UDP-Glycosyltransferase/glycogen phosphorylase"/>
    <property type="match status" value="1"/>
</dbReference>
<evidence type="ECO:0000256" key="1">
    <source>
        <dbReference type="ARBA" id="ARBA00008919"/>
    </source>
</evidence>
<dbReference type="Pfam" id="PF00852">
    <property type="entry name" value="Glyco_transf_10"/>
    <property type="match status" value="1"/>
</dbReference>
<name>A0A6N2RPK9_9BACT</name>